<name>A0A830EIX7_9EURY</name>
<feature type="domain" description="PF0610-like winged HTH N-terminal" evidence="2">
    <location>
        <begin position="37"/>
        <end position="86"/>
    </location>
</feature>
<dbReference type="PANTHER" id="PTHR40663">
    <property type="match status" value="1"/>
</dbReference>
<feature type="region of interest" description="Disordered" evidence="1">
    <location>
        <begin position="1"/>
        <end position="36"/>
    </location>
</feature>
<dbReference type="Proteomes" id="UP000614221">
    <property type="component" value="Unassembled WGS sequence"/>
</dbReference>
<organism evidence="4 5">
    <name type="scientific">Haloarcula sebkhae</name>
    <dbReference type="NCBI Taxonomy" id="932660"/>
    <lineage>
        <taxon>Archaea</taxon>
        <taxon>Methanobacteriati</taxon>
        <taxon>Methanobacteriota</taxon>
        <taxon>Stenosarchaea group</taxon>
        <taxon>Halobacteria</taxon>
        <taxon>Halobacteriales</taxon>
        <taxon>Haloarculaceae</taxon>
        <taxon>Haloarcula</taxon>
    </lineage>
</organism>
<sequence length="126" mass="13939">MADGGTGQETATVVPQEQNKAYNNRMPTSPMREASRTTRQRIADQLRDEAMAAGTIANEFEIQTSDALTHVEHISKSLESTDEQLLVAPPECEECGFTDFDDLTNRPSRCPECKCEAVSEPAYRIS</sequence>
<comment type="caution">
    <text evidence="4">The sequence shown here is derived from an EMBL/GenBank/DDBJ whole genome shotgun (WGS) entry which is preliminary data.</text>
</comment>
<dbReference type="InterPro" id="IPR057022">
    <property type="entry name" value="PF0610-like_Zn_ribbon_C"/>
</dbReference>
<dbReference type="AlphaFoldDB" id="A0A830EIX7"/>
<evidence type="ECO:0000259" key="3">
    <source>
        <dbReference type="Pfam" id="PF23470"/>
    </source>
</evidence>
<evidence type="ECO:0000313" key="4">
    <source>
        <dbReference type="EMBL" id="GGK64276.1"/>
    </source>
</evidence>
<evidence type="ECO:0000256" key="1">
    <source>
        <dbReference type="SAM" id="MobiDB-lite"/>
    </source>
</evidence>
<dbReference type="InterPro" id="IPR036390">
    <property type="entry name" value="WH_DNA-bd_sf"/>
</dbReference>
<gene>
    <name evidence="4" type="ORF">GCM10009067_15800</name>
</gene>
<dbReference type="InterPro" id="IPR049159">
    <property type="entry name" value="PF0610-like_wHTH_N"/>
</dbReference>
<dbReference type="SUPFAM" id="SSF46785">
    <property type="entry name" value="Winged helix' DNA-binding domain"/>
    <property type="match status" value="1"/>
</dbReference>
<proteinExistence type="predicted"/>
<dbReference type="Pfam" id="PF23470">
    <property type="entry name" value="Zn_ribbon_PF0610"/>
    <property type="match status" value="1"/>
</dbReference>
<dbReference type="Pfam" id="PF21476">
    <property type="entry name" value="PF0610-like_N"/>
    <property type="match status" value="1"/>
</dbReference>
<evidence type="ECO:0000313" key="5">
    <source>
        <dbReference type="Proteomes" id="UP000614221"/>
    </source>
</evidence>
<protein>
    <recommendedName>
        <fullName evidence="6">Transcriptional regulator</fullName>
    </recommendedName>
</protein>
<evidence type="ECO:0008006" key="6">
    <source>
        <dbReference type="Google" id="ProtNLM"/>
    </source>
</evidence>
<reference evidence="4" key="1">
    <citation type="journal article" date="2014" name="Int. J. Syst. Evol. Microbiol.">
        <title>Complete genome sequence of Corynebacterium casei LMG S-19264T (=DSM 44701T), isolated from a smear-ripened cheese.</title>
        <authorList>
            <consortium name="US DOE Joint Genome Institute (JGI-PGF)"/>
            <person name="Walter F."/>
            <person name="Albersmeier A."/>
            <person name="Kalinowski J."/>
            <person name="Ruckert C."/>
        </authorList>
    </citation>
    <scope>NUCLEOTIDE SEQUENCE</scope>
    <source>
        <strain evidence="4">JCM 19018</strain>
    </source>
</reference>
<evidence type="ECO:0000259" key="2">
    <source>
        <dbReference type="Pfam" id="PF21476"/>
    </source>
</evidence>
<feature type="compositionally biased region" description="Polar residues" evidence="1">
    <location>
        <begin position="8"/>
        <end position="27"/>
    </location>
</feature>
<reference evidence="4" key="2">
    <citation type="submission" date="2020-09" db="EMBL/GenBank/DDBJ databases">
        <authorList>
            <person name="Sun Q."/>
            <person name="Ohkuma M."/>
        </authorList>
    </citation>
    <scope>NUCLEOTIDE SEQUENCE</scope>
    <source>
        <strain evidence="4">JCM 19018</strain>
    </source>
</reference>
<dbReference type="EMBL" id="BMPD01000002">
    <property type="protein sequence ID" value="GGK64276.1"/>
    <property type="molecule type" value="Genomic_DNA"/>
</dbReference>
<dbReference type="InterPro" id="IPR038767">
    <property type="entry name" value="PF0610-like"/>
</dbReference>
<accession>A0A830EIX7</accession>
<feature type="domain" description="PF0610-like rubredoxin-like zinc beta-ribbon C-terminal" evidence="3">
    <location>
        <begin position="89"/>
        <end position="125"/>
    </location>
</feature>
<dbReference type="PANTHER" id="PTHR40663:SF2">
    <property type="entry name" value="TRANSCRIPTIONAL REGULATOR"/>
    <property type="match status" value="1"/>
</dbReference>